<organism evidence="2 3">
    <name type="scientific">Aristophania vespae</name>
    <dbReference type="NCBI Taxonomy" id="2697033"/>
    <lineage>
        <taxon>Bacteria</taxon>
        <taxon>Pseudomonadati</taxon>
        <taxon>Pseudomonadota</taxon>
        <taxon>Alphaproteobacteria</taxon>
        <taxon>Acetobacterales</taxon>
        <taxon>Acetobacteraceae</taxon>
        <taxon>Aristophania</taxon>
    </lineage>
</organism>
<dbReference type="AlphaFoldDB" id="A0A6P1NEW8"/>
<evidence type="ECO:0000313" key="2">
    <source>
        <dbReference type="EMBL" id="QHI95417.1"/>
    </source>
</evidence>
<gene>
    <name evidence="2" type="ORF">GT348_03285</name>
</gene>
<evidence type="ECO:0000313" key="3">
    <source>
        <dbReference type="Proteomes" id="UP000463975"/>
    </source>
</evidence>
<accession>A0A6P1NEW8</accession>
<feature type="chain" id="PRO_5026923318" description="Lipoprotein" evidence="1">
    <location>
        <begin position="21"/>
        <end position="125"/>
    </location>
</feature>
<keyword evidence="3" id="KW-1185">Reference proteome</keyword>
<dbReference type="EMBL" id="CP047652">
    <property type="protein sequence ID" value="QHI95417.1"/>
    <property type="molecule type" value="Genomic_DNA"/>
</dbReference>
<dbReference type="Proteomes" id="UP000463975">
    <property type="component" value="Chromosome"/>
</dbReference>
<protein>
    <recommendedName>
        <fullName evidence="4">Lipoprotein</fullName>
    </recommendedName>
</protein>
<evidence type="ECO:0000256" key="1">
    <source>
        <dbReference type="SAM" id="SignalP"/>
    </source>
</evidence>
<reference evidence="2 3" key="1">
    <citation type="submission" date="2020-01" db="EMBL/GenBank/DDBJ databases">
        <title>Genome sequencing of strain KACC 21507.</title>
        <authorList>
            <person name="Heo J."/>
            <person name="Kim S.-J."/>
            <person name="Kim J.-S."/>
            <person name="Hong S.-B."/>
            <person name="Kwon S.-W."/>
        </authorList>
    </citation>
    <scope>NUCLEOTIDE SEQUENCE [LARGE SCALE GENOMIC DNA]</scope>
    <source>
        <strain evidence="2 3">KACC 21507</strain>
    </source>
</reference>
<keyword evidence="1" id="KW-0732">Signal</keyword>
<sequence>MRFSFFCFSAIGMTFLAGCAATDPAQNAYGTWTGKLVTEEGSCPKDDLSMLKVRGDHLIFNPGMGPKVLRGHYKKGSQNFHAELNEKSMNNSVYRQVFDAYPVGQAIGGTYASPRCRARVTLIRR</sequence>
<dbReference type="RefSeq" id="WP_160618494.1">
    <property type="nucleotide sequence ID" value="NZ_CP047652.1"/>
</dbReference>
<dbReference type="KEGG" id="bomb:GT348_03285"/>
<evidence type="ECO:0008006" key="4">
    <source>
        <dbReference type="Google" id="ProtNLM"/>
    </source>
</evidence>
<proteinExistence type="predicted"/>
<feature type="signal peptide" evidence="1">
    <location>
        <begin position="1"/>
        <end position="20"/>
    </location>
</feature>
<dbReference type="PROSITE" id="PS51257">
    <property type="entry name" value="PROKAR_LIPOPROTEIN"/>
    <property type="match status" value="1"/>
</dbReference>
<name>A0A6P1NEW8_9PROT</name>